<proteinExistence type="predicted"/>
<keyword evidence="1" id="KW-0479">Metal-binding</keyword>
<dbReference type="Gene3D" id="3.30.160.60">
    <property type="entry name" value="Classic Zinc Finger"/>
    <property type="match status" value="4"/>
</dbReference>
<dbReference type="InterPro" id="IPR013087">
    <property type="entry name" value="Znf_C2H2_type"/>
</dbReference>
<name>A0AA88PN27_9TELE</name>
<evidence type="ECO:0000256" key="2">
    <source>
        <dbReference type="SAM" id="MobiDB-lite"/>
    </source>
</evidence>
<evidence type="ECO:0000256" key="1">
    <source>
        <dbReference type="PROSITE-ProRule" id="PRU00042"/>
    </source>
</evidence>
<reference evidence="4" key="1">
    <citation type="submission" date="2023-08" db="EMBL/GenBank/DDBJ databases">
        <title>Chromosome-level Genome Assembly of mud carp (Cirrhinus molitorella).</title>
        <authorList>
            <person name="Liu H."/>
        </authorList>
    </citation>
    <scope>NUCLEOTIDE SEQUENCE</scope>
    <source>
        <strain evidence="4">Prfri</strain>
        <tissue evidence="4">Muscle</tissue>
    </source>
</reference>
<feature type="domain" description="C2H2-type" evidence="3">
    <location>
        <begin position="259"/>
        <end position="286"/>
    </location>
</feature>
<dbReference type="Proteomes" id="UP001187343">
    <property type="component" value="Unassembled WGS sequence"/>
</dbReference>
<dbReference type="GO" id="GO:0055105">
    <property type="term" value="F:ubiquitin-protein transferase inhibitor activity"/>
    <property type="evidence" value="ECO:0007669"/>
    <property type="project" value="TreeGrafter"/>
</dbReference>
<dbReference type="PROSITE" id="PS00028">
    <property type="entry name" value="ZINC_FINGER_C2H2_1"/>
    <property type="match status" value="4"/>
</dbReference>
<dbReference type="PANTHER" id="PTHR15430:SF1">
    <property type="entry name" value="GLOMULIN"/>
    <property type="match status" value="1"/>
</dbReference>
<dbReference type="FunFam" id="3.30.160.60:FF:000208">
    <property type="entry name" value="zinc finger protein Gfi-1b"/>
    <property type="match status" value="1"/>
</dbReference>
<feature type="domain" description="C2H2-type" evidence="3">
    <location>
        <begin position="315"/>
        <end position="342"/>
    </location>
</feature>
<feature type="region of interest" description="Disordered" evidence="2">
    <location>
        <begin position="95"/>
        <end position="115"/>
    </location>
</feature>
<keyword evidence="1" id="KW-0862">Zinc</keyword>
<dbReference type="PROSITE" id="PS50157">
    <property type="entry name" value="ZINC_FINGER_C2H2_2"/>
    <property type="match status" value="4"/>
</dbReference>
<dbReference type="InterPro" id="IPR019516">
    <property type="entry name" value="Glomulin/ALF4"/>
</dbReference>
<gene>
    <name evidence="4" type="ORF">Q8A67_014562</name>
</gene>
<dbReference type="PANTHER" id="PTHR15430">
    <property type="entry name" value="GLOMULIN"/>
    <property type="match status" value="1"/>
</dbReference>
<dbReference type="Pfam" id="PF08568">
    <property type="entry name" value="Kinetochor_Ybp2"/>
    <property type="match status" value="1"/>
</dbReference>
<feature type="domain" description="C2H2-type" evidence="3">
    <location>
        <begin position="230"/>
        <end position="258"/>
    </location>
</feature>
<evidence type="ECO:0000313" key="5">
    <source>
        <dbReference type="Proteomes" id="UP001187343"/>
    </source>
</evidence>
<dbReference type="AlphaFoldDB" id="A0AA88PN27"/>
<comment type="caution">
    <text evidence="4">The sequence shown here is derived from an EMBL/GenBank/DDBJ whole genome shotgun (WGS) entry which is preliminary data.</text>
</comment>
<organism evidence="4 5">
    <name type="scientific">Cirrhinus molitorella</name>
    <name type="common">mud carp</name>
    <dbReference type="NCBI Taxonomy" id="172907"/>
    <lineage>
        <taxon>Eukaryota</taxon>
        <taxon>Metazoa</taxon>
        <taxon>Chordata</taxon>
        <taxon>Craniata</taxon>
        <taxon>Vertebrata</taxon>
        <taxon>Euteleostomi</taxon>
        <taxon>Actinopterygii</taxon>
        <taxon>Neopterygii</taxon>
        <taxon>Teleostei</taxon>
        <taxon>Ostariophysi</taxon>
        <taxon>Cypriniformes</taxon>
        <taxon>Cyprinidae</taxon>
        <taxon>Labeoninae</taxon>
        <taxon>Labeonini</taxon>
        <taxon>Cirrhinus</taxon>
    </lineage>
</organism>
<dbReference type="SMART" id="SM00355">
    <property type="entry name" value="ZnF_C2H2"/>
    <property type="match status" value="4"/>
</dbReference>
<sequence length="918" mass="103854">MPRSFLVKSKKAHSYHQPRTLEDDYSRLDTILAHICAESKTSDETECCTDALTGDTAGACSPDSHLVDQADLSSKSPLSCEGSVCDRSSDYEDFWRPPSPSASPESEKSFSPSVEETQPFAVPFRPYAWSRYSGCEIRQLVQHTLNHHHSLDLERPTPPAFYNDRVVDSSLFTERGSGAGIYNSYGSTATLFERATASGLYDDSSMLGKGTEMKSSADVMCSRLLLNGAYKCIKCSKVFSTPHGLEVHVRRSHSGTRPFACDICGKTFGHAVSLEQHRAVHSQERSFDCKICGKSFKRSSTLSTHLLIHSDTRPYPCQYCGKRFHQKSDMKKHTFIHTGEKPHKCQRTTEDFKPEDHELFLNAGHTCIAQGDSTPLRDFIKEEANQHIVRSMGCGLLPALVNEVLRKDRSPANSQAIINQLVQTCNVKELLDILIQQVEDTDPNAIADSIIVLMPLIQTVLLRMSESKAHGLALALDSLQKQISKLPVPYSHKQEQEDVYGLCRCCTAVLTFVQPFVQEVKNQDTNLVATKLRAALLKFCMKSLREPLLQVQMDREANIIENSPLWNFATEIMAILAVIQESLPKILFYHPLRGKEDTFSEKDACLLNESRACMAYLLFVQLIAIEVFPVVFSPVFVLRCNMEYINLLLSRKDESWILKGLDLYVKSLERVTDCSLPVELLELKSFHEVPKNLITIMIDCPIQHLRGKSLVVFQLFIEKLNGEAKHTFCRRIMKTSHHAGVESIIIKNIKNQVEHCRKSAYEDSWFEGAPLISLLRDTIILPQGHETDLLNGMDRVMVSLNLLRYLLIQERKNSTGIWTDLCHIAESYTKLLRVCLSMAKSYYGTELKRLQEDKKIKAKEFKEASGKRLVQSLIVKTEKLGNMPWETQDKVLQCALVTYDLMESLVVRIEEIIEDSQK</sequence>
<dbReference type="GO" id="GO:0008270">
    <property type="term" value="F:zinc ion binding"/>
    <property type="evidence" value="ECO:0007669"/>
    <property type="project" value="UniProtKB-KW"/>
</dbReference>
<dbReference type="SUPFAM" id="SSF57667">
    <property type="entry name" value="beta-beta-alpha zinc fingers"/>
    <property type="match status" value="3"/>
</dbReference>
<dbReference type="InterPro" id="IPR013877">
    <property type="entry name" value="YAP-bd/ALF4/Glomulin"/>
</dbReference>
<dbReference type="InterPro" id="IPR036236">
    <property type="entry name" value="Znf_C2H2_sf"/>
</dbReference>
<keyword evidence="1" id="KW-0863">Zinc-finger</keyword>
<dbReference type="FunFam" id="3.30.160.60:FF:000827">
    <property type="entry name" value="Zinc finger protein Gfi-1"/>
    <property type="match status" value="1"/>
</dbReference>
<feature type="domain" description="C2H2-type" evidence="3">
    <location>
        <begin position="287"/>
        <end position="314"/>
    </location>
</feature>
<dbReference type="Pfam" id="PF00096">
    <property type="entry name" value="zf-C2H2"/>
    <property type="match status" value="4"/>
</dbReference>
<dbReference type="EMBL" id="JAUYZG010000014">
    <property type="protein sequence ID" value="KAK2889187.1"/>
    <property type="molecule type" value="Genomic_DNA"/>
</dbReference>
<protein>
    <recommendedName>
        <fullName evidence="3">C2H2-type domain-containing protein</fullName>
    </recommendedName>
</protein>
<dbReference type="GO" id="GO:0005737">
    <property type="term" value="C:cytoplasm"/>
    <property type="evidence" value="ECO:0007669"/>
    <property type="project" value="TreeGrafter"/>
</dbReference>
<keyword evidence="5" id="KW-1185">Reference proteome</keyword>
<evidence type="ECO:0000259" key="3">
    <source>
        <dbReference type="PROSITE" id="PS50157"/>
    </source>
</evidence>
<evidence type="ECO:0000313" key="4">
    <source>
        <dbReference type="EMBL" id="KAK2889187.1"/>
    </source>
</evidence>
<dbReference type="FunFam" id="3.30.160.60:FF:000245">
    <property type="entry name" value="zinc finger protein Gfi-1"/>
    <property type="match status" value="1"/>
</dbReference>
<dbReference type="FunFam" id="3.30.160.60:FF:000489">
    <property type="entry name" value="Zinc finger protein Gfi-1"/>
    <property type="match status" value="1"/>
</dbReference>
<accession>A0AA88PN27</accession>